<evidence type="ECO:0000313" key="2">
    <source>
        <dbReference type="EMBL" id="KAH7332335.1"/>
    </source>
</evidence>
<name>A0A8T2SJY7_CERRI</name>
<feature type="chain" id="PRO_5035730554" evidence="1">
    <location>
        <begin position="23"/>
        <end position="86"/>
    </location>
</feature>
<evidence type="ECO:0000256" key="1">
    <source>
        <dbReference type="SAM" id="SignalP"/>
    </source>
</evidence>
<dbReference type="Proteomes" id="UP000825935">
    <property type="component" value="Chromosome 20"/>
</dbReference>
<accession>A0A8T2SJY7</accession>
<organism evidence="2 3">
    <name type="scientific">Ceratopteris richardii</name>
    <name type="common">Triangle waterfern</name>
    <dbReference type="NCBI Taxonomy" id="49495"/>
    <lineage>
        <taxon>Eukaryota</taxon>
        <taxon>Viridiplantae</taxon>
        <taxon>Streptophyta</taxon>
        <taxon>Embryophyta</taxon>
        <taxon>Tracheophyta</taxon>
        <taxon>Polypodiopsida</taxon>
        <taxon>Polypodiidae</taxon>
        <taxon>Polypodiales</taxon>
        <taxon>Pteridineae</taxon>
        <taxon>Pteridaceae</taxon>
        <taxon>Parkerioideae</taxon>
        <taxon>Ceratopteris</taxon>
    </lineage>
</organism>
<keyword evidence="1" id="KW-0732">Signal</keyword>
<dbReference type="EMBL" id="CM035425">
    <property type="protein sequence ID" value="KAH7332335.1"/>
    <property type="molecule type" value="Genomic_DNA"/>
</dbReference>
<comment type="caution">
    <text evidence="2">The sequence shown here is derived from an EMBL/GenBank/DDBJ whole genome shotgun (WGS) entry which is preliminary data.</text>
</comment>
<gene>
    <name evidence="2" type="ORF">KP509_20G082700</name>
</gene>
<reference evidence="2" key="1">
    <citation type="submission" date="2021-08" db="EMBL/GenBank/DDBJ databases">
        <title>WGS assembly of Ceratopteris richardii.</title>
        <authorList>
            <person name="Marchant D.B."/>
            <person name="Chen G."/>
            <person name="Jenkins J."/>
            <person name="Shu S."/>
            <person name="Leebens-Mack J."/>
            <person name="Grimwood J."/>
            <person name="Schmutz J."/>
            <person name="Soltis P."/>
            <person name="Soltis D."/>
            <person name="Chen Z.-H."/>
        </authorList>
    </citation>
    <scope>NUCLEOTIDE SEQUENCE</scope>
    <source>
        <strain evidence="2">Whitten #5841</strain>
        <tissue evidence="2">Leaf</tissue>
    </source>
</reference>
<dbReference type="AlphaFoldDB" id="A0A8T2SJY7"/>
<proteinExistence type="predicted"/>
<protein>
    <submittedName>
        <fullName evidence="2">Uncharacterized protein</fullName>
    </submittedName>
</protein>
<evidence type="ECO:0000313" key="3">
    <source>
        <dbReference type="Proteomes" id="UP000825935"/>
    </source>
</evidence>
<keyword evidence="3" id="KW-1185">Reference proteome</keyword>
<feature type="signal peptide" evidence="1">
    <location>
        <begin position="1"/>
        <end position="22"/>
    </location>
</feature>
<dbReference type="OrthoDB" id="1985706at2759"/>
<sequence>MEEHRKLWAGLTLLALLVVVFAAKGEAIRNLAVKEDSEISLGEQEQLLRFQEDMETAKRHLLTYDPYFHHWYGGKDHHWKGGKDKH</sequence>